<dbReference type="SUPFAM" id="SSF57825">
    <property type="entry name" value="Aspartate carbamoyltransferase, Regulatory-chain, C-terminal domain"/>
    <property type="match status" value="1"/>
</dbReference>
<dbReference type="SUPFAM" id="SSF54893">
    <property type="entry name" value="Aspartate carbamoyltransferase, Regulatory-chain, N-terminal domain"/>
    <property type="match status" value="1"/>
</dbReference>
<dbReference type="Proteomes" id="UP000190286">
    <property type="component" value="Unassembled WGS sequence"/>
</dbReference>
<dbReference type="Gene3D" id="2.30.30.20">
    <property type="entry name" value="Aspartate carbamoyltransferase regulatory subunit, C-terminal domain"/>
    <property type="match status" value="1"/>
</dbReference>
<dbReference type="Pfam" id="PF02748">
    <property type="entry name" value="PyrI_C"/>
    <property type="match status" value="1"/>
</dbReference>
<feature type="domain" description="Aspartate carbamoyltransferase regulatory subunit N-terminal" evidence="4">
    <location>
        <begin position="2"/>
        <end position="91"/>
    </location>
</feature>
<dbReference type="GO" id="GO:0006221">
    <property type="term" value="P:pyrimidine nucleotide biosynthetic process"/>
    <property type="evidence" value="ECO:0007669"/>
    <property type="project" value="UniProtKB-KW"/>
</dbReference>
<evidence type="ECO:0000313" key="7">
    <source>
        <dbReference type="Proteomes" id="UP000190286"/>
    </source>
</evidence>
<name>A0A1T4WKY0_9FIRM</name>
<keyword evidence="7" id="KW-1185">Reference proteome</keyword>
<dbReference type="PANTHER" id="PTHR35805:SF1">
    <property type="entry name" value="ASPARTATE CARBAMOYLTRANSFERASE REGULATORY CHAIN"/>
    <property type="match status" value="1"/>
</dbReference>
<evidence type="ECO:0000256" key="1">
    <source>
        <dbReference type="ARBA" id="ARBA00022723"/>
    </source>
</evidence>
<dbReference type="InterPro" id="IPR020545">
    <property type="entry name" value="Asp_carbamoyltransf_reg_N"/>
</dbReference>
<organism evidence="6 7">
    <name type="scientific">Gemmiger formicilis</name>
    <dbReference type="NCBI Taxonomy" id="745368"/>
    <lineage>
        <taxon>Bacteria</taxon>
        <taxon>Bacillati</taxon>
        <taxon>Bacillota</taxon>
        <taxon>Clostridia</taxon>
        <taxon>Eubacteriales</taxon>
        <taxon>Gemmiger</taxon>
    </lineage>
</organism>
<dbReference type="Gene3D" id="3.30.70.140">
    <property type="entry name" value="Aspartate carbamoyltransferase regulatory subunit, N-terminal domain"/>
    <property type="match status" value="1"/>
</dbReference>
<gene>
    <name evidence="6" type="ORF">SAMN02745178_00728</name>
</gene>
<dbReference type="GO" id="GO:0016740">
    <property type="term" value="F:transferase activity"/>
    <property type="evidence" value="ECO:0007669"/>
    <property type="project" value="UniProtKB-KW"/>
</dbReference>
<keyword evidence="6" id="KW-0808">Transferase</keyword>
<feature type="domain" description="Aspartate carbamoyltransferase regulatory subunit C-terminal" evidence="5">
    <location>
        <begin position="98"/>
        <end position="139"/>
    </location>
</feature>
<dbReference type="GeneID" id="93337214"/>
<proteinExistence type="predicted"/>
<dbReference type="EMBL" id="FUYF01000003">
    <property type="protein sequence ID" value="SKA78000.1"/>
    <property type="molecule type" value="Genomic_DNA"/>
</dbReference>
<protein>
    <submittedName>
        <fullName evidence="6">Aspartate carbamoyltransferase regulatory subunit</fullName>
    </submittedName>
</protein>
<dbReference type="InterPro" id="IPR002801">
    <property type="entry name" value="Asp_carbamoylTrfase_reg"/>
</dbReference>
<dbReference type="OrthoDB" id="5599321at2"/>
<accession>A0A1T4WKY0</accession>
<dbReference type="GO" id="GO:0006207">
    <property type="term" value="P:'de novo' pyrimidine nucleobase biosynthetic process"/>
    <property type="evidence" value="ECO:0007669"/>
    <property type="project" value="InterPro"/>
</dbReference>
<evidence type="ECO:0000259" key="4">
    <source>
        <dbReference type="Pfam" id="PF01948"/>
    </source>
</evidence>
<evidence type="ECO:0000256" key="2">
    <source>
        <dbReference type="ARBA" id="ARBA00022833"/>
    </source>
</evidence>
<dbReference type="InterPro" id="IPR020542">
    <property type="entry name" value="Asp_carbamoyltrfase_reg_C"/>
</dbReference>
<keyword evidence="3" id="KW-0665">Pyrimidine biosynthesis</keyword>
<evidence type="ECO:0000313" key="6">
    <source>
        <dbReference type="EMBL" id="SKA78000.1"/>
    </source>
</evidence>
<dbReference type="InterPro" id="IPR036792">
    <property type="entry name" value="Asp_carbatrfase_reg_C_sf"/>
</dbReference>
<evidence type="ECO:0000259" key="5">
    <source>
        <dbReference type="Pfam" id="PF02748"/>
    </source>
</evidence>
<evidence type="ECO:0000256" key="3">
    <source>
        <dbReference type="ARBA" id="ARBA00022975"/>
    </source>
</evidence>
<keyword evidence="2" id="KW-0862">Zinc</keyword>
<sequence length="142" mass="16106">MLKVDEIQNGVVIDHITAGTGLALYHMMELEKLNNASVALLQNVRSQKDGKKDIIKIEGDVSEMSFDVLAYVDPKISITFIRDGRVTEKKHPEQPKRLVNVIKCTNPRCITSIEEGCDHIFALTPSGRYRCIYCEQEFRVKP</sequence>
<keyword evidence="1" id="KW-0479">Metal-binding</keyword>
<reference evidence="6 7" key="1">
    <citation type="submission" date="2017-02" db="EMBL/GenBank/DDBJ databases">
        <authorList>
            <person name="Peterson S.W."/>
        </authorList>
    </citation>
    <scope>NUCLEOTIDE SEQUENCE [LARGE SCALE GENOMIC DNA]</scope>
    <source>
        <strain evidence="6 7">ATCC 27749</strain>
    </source>
</reference>
<dbReference type="InterPro" id="IPR036793">
    <property type="entry name" value="Asp_carbatrfase_reg_N_sf"/>
</dbReference>
<dbReference type="GO" id="GO:0009347">
    <property type="term" value="C:aspartate carbamoyltransferase complex"/>
    <property type="evidence" value="ECO:0007669"/>
    <property type="project" value="InterPro"/>
</dbReference>
<dbReference type="STRING" id="745368.SAMN02745178_00728"/>
<dbReference type="GO" id="GO:0046872">
    <property type="term" value="F:metal ion binding"/>
    <property type="evidence" value="ECO:0007669"/>
    <property type="project" value="UniProtKB-KW"/>
</dbReference>
<dbReference type="AlphaFoldDB" id="A0A1T4WKY0"/>
<dbReference type="PANTHER" id="PTHR35805">
    <property type="entry name" value="ASPARTATE CARBAMOYLTRANSFERASE REGULATORY CHAIN"/>
    <property type="match status" value="1"/>
</dbReference>
<dbReference type="RefSeq" id="WP_078783727.1">
    <property type="nucleotide sequence ID" value="NZ_CABIYV010000004.1"/>
</dbReference>
<dbReference type="Pfam" id="PF01948">
    <property type="entry name" value="PyrI"/>
    <property type="match status" value="1"/>
</dbReference>